<dbReference type="Proteomes" id="UP000770785">
    <property type="component" value="Unassembled WGS sequence"/>
</dbReference>
<feature type="signal peptide" evidence="1">
    <location>
        <begin position="1"/>
        <end position="20"/>
    </location>
</feature>
<evidence type="ECO:0000313" key="2">
    <source>
        <dbReference type="EMBL" id="NJC27702.1"/>
    </source>
</evidence>
<comment type="caution">
    <text evidence="2">The sequence shown here is derived from an EMBL/GenBank/DDBJ whole genome shotgun (WGS) entry which is preliminary data.</text>
</comment>
<evidence type="ECO:0000256" key="1">
    <source>
        <dbReference type="SAM" id="SignalP"/>
    </source>
</evidence>
<sequence>MTKYLILTILHLLLSLSLRAQQDFSQSVEVTYEFYQSMVSILDPVNKTSTQAIPIVGDNCTFYREVALQLAELLPAMFTGKTIVCNDYETARTVALVKRKLNAENGRVHLMYACDLSTSDTDYMLAIFQILSPDNSSCVQAHMLFREEGNNLVMVDLPENAEMWYWKTVLDYISTDALVDAYAVDALTVMDSTGVKYLDVPNIEKSKALNRADIYECSLEERTRALPIYLTIIDSFSTYDLKLFSKDRIMADWYYRGHHRPSLHEGYKTPEDLLAAWMMANDDEYRKLLYDTPQDNPDLKVKESAARSAMDYYDKNYLSPLRTVNLSTHFDQPVGGITFETHREGEAVSYGALLYVENKGSFKVFTNFTKSNHQLAKIKFALFADFYTLDKIAHGTYAEDPAKLAALRRIGSQENGDDFLIDLAIQNVMEGRVRQDLSSVFLQDGRLYGASEYW</sequence>
<organism evidence="2 3">
    <name type="scientific">Neolewinella antarctica</name>
    <dbReference type="NCBI Taxonomy" id="442734"/>
    <lineage>
        <taxon>Bacteria</taxon>
        <taxon>Pseudomonadati</taxon>
        <taxon>Bacteroidota</taxon>
        <taxon>Saprospiria</taxon>
        <taxon>Saprospirales</taxon>
        <taxon>Lewinellaceae</taxon>
        <taxon>Neolewinella</taxon>
    </lineage>
</organism>
<accession>A0ABX0XEQ9</accession>
<gene>
    <name evidence="2" type="ORF">GGR27_003219</name>
</gene>
<name>A0ABX0XEQ9_9BACT</name>
<reference evidence="2 3" key="1">
    <citation type="submission" date="2020-03" db="EMBL/GenBank/DDBJ databases">
        <title>Genomic Encyclopedia of Type Strains, Phase IV (KMG-IV): sequencing the most valuable type-strain genomes for metagenomic binning, comparative biology and taxonomic classification.</title>
        <authorList>
            <person name="Goeker M."/>
        </authorList>
    </citation>
    <scope>NUCLEOTIDE SEQUENCE [LARGE SCALE GENOMIC DNA]</scope>
    <source>
        <strain evidence="2 3">DSM 105096</strain>
    </source>
</reference>
<feature type="chain" id="PRO_5046835968" evidence="1">
    <location>
        <begin position="21"/>
        <end position="454"/>
    </location>
</feature>
<keyword evidence="3" id="KW-1185">Reference proteome</keyword>
<evidence type="ECO:0000313" key="3">
    <source>
        <dbReference type="Proteomes" id="UP000770785"/>
    </source>
</evidence>
<proteinExistence type="predicted"/>
<keyword evidence="1" id="KW-0732">Signal</keyword>
<dbReference type="EMBL" id="JAATJH010000005">
    <property type="protein sequence ID" value="NJC27702.1"/>
    <property type="molecule type" value="Genomic_DNA"/>
</dbReference>
<protein>
    <submittedName>
        <fullName evidence="2">Uncharacterized protein</fullName>
    </submittedName>
</protein>
<dbReference type="RefSeq" id="WP_168039030.1">
    <property type="nucleotide sequence ID" value="NZ_JAATJH010000005.1"/>
</dbReference>